<protein>
    <submittedName>
        <fullName evidence="1">Uncharacterized protein</fullName>
    </submittedName>
</protein>
<proteinExistence type="predicted"/>
<name>A0A8K0UP40_9AGAR</name>
<gene>
    <name evidence="1" type="ORF">BXZ70DRAFT_187081</name>
</gene>
<dbReference type="AlphaFoldDB" id="A0A8K0UP40"/>
<dbReference type="Proteomes" id="UP000813824">
    <property type="component" value="Unassembled WGS sequence"/>
</dbReference>
<keyword evidence="2" id="KW-1185">Reference proteome</keyword>
<organism evidence="1 2">
    <name type="scientific">Cristinia sonorae</name>
    <dbReference type="NCBI Taxonomy" id="1940300"/>
    <lineage>
        <taxon>Eukaryota</taxon>
        <taxon>Fungi</taxon>
        <taxon>Dikarya</taxon>
        <taxon>Basidiomycota</taxon>
        <taxon>Agaricomycotina</taxon>
        <taxon>Agaricomycetes</taxon>
        <taxon>Agaricomycetidae</taxon>
        <taxon>Agaricales</taxon>
        <taxon>Pleurotineae</taxon>
        <taxon>Stephanosporaceae</taxon>
        <taxon>Cristinia</taxon>
    </lineage>
</organism>
<evidence type="ECO:0000313" key="2">
    <source>
        <dbReference type="Proteomes" id="UP000813824"/>
    </source>
</evidence>
<sequence>MIAPPAVLFLPAPDLAVTYAQSARLVRRTVCCARPYDMVNMNDIVMSLQPSPVNGMKNFSEIVHTVLAPQGNILPPVWWLALARIRNGNEFMHYKLAPQPERRIRQCGL</sequence>
<reference evidence="1" key="1">
    <citation type="journal article" date="2021" name="New Phytol.">
        <title>Evolutionary innovations through gain and loss of genes in the ectomycorrhizal Boletales.</title>
        <authorList>
            <person name="Wu G."/>
            <person name="Miyauchi S."/>
            <person name="Morin E."/>
            <person name="Kuo A."/>
            <person name="Drula E."/>
            <person name="Varga T."/>
            <person name="Kohler A."/>
            <person name="Feng B."/>
            <person name="Cao Y."/>
            <person name="Lipzen A."/>
            <person name="Daum C."/>
            <person name="Hundley H."/>
            <person name="Pangilinan J."/>
            <person name="Johnson J."/>
            <person name="Barry K."/>
            <person name="LaButti K."/>
            <person name="Ng V."/>
            <person name="Ahrendt S."/>
            <person name="Min B."/>
            <person name="Choi I.G."/>
            <person name="Park H."/>
            <person name="Plett J.M."/>
            <person name="Magnuson J."/>
            <person name="Spatafora J.W."/>
            <person name="Nagy L.G."/>
            <person name="Henrissat B."/>
            <person name="Grigoriev I.V."/>
            <person name="Yang Z.L."/>
            <person name="Xu J."/>
            <person name="Martin F.M."/>
        </authorList>
    </citation>
    <scope>NUCLEOTIDE SEQUENCE</scope>
    <source>
        <strain evidence="1">KKN 215</strain>
    </source>
</reference>
<evidence type="ECO:0000313" key="1">
    <source>
        <dbReference type="EMBL" id="KAH8100373.1"/>
    </source>
</evidence>
<comment type="caution">
    <text evidence="1">The sequence shown here is derived from an EMBL/GenBank/DDBJ whole genome shotgun (WGS) entry which is preliminary data.</text>
</comment>
<accession>A0A8K0UP40</accession>
<dbReference type="EMBL" id="JAEVFJ010000016">
    <property type="protein sequence ID" value="KAH8100373.1"/>
    <property type="molecule type" value="Genomic_DNA"/>
</dbReference>